<feature type="transmembrane region" description="Helical" evidence="12">
    <location>
        <begin position="336"/>
        <end position="354"/>
    </location>
</feature>
<dbReference type="PANTHER" id="PTHR12468">
    <property type="entry name" value="GPI MANNOSYLTRANSFERASE 2"/>
    <property type="match status" value="1"/>
</dbReference>
<dbReference type="EC" id="2.4.1.-" evidence="12"/>
<evidence type="ECO:0000256" key="3">
    <source>
        <dbReference type="ARBA" id="ARBA00008698"/>
    </source>
</evidence>
<feature type="transmembrane region" description="Helical" evidence="12">
    <location>
        <begin position="17"/>
        <end position="38"/>
    </location>
</feature>
<keyword evidence="5 12" id="KW-0337">GPI-anchor biosynthesis</keyword>
<dbReference type="GO" id="GO:0031501">
    <property type="term" value="C:mannosyltransferase complex"/>
    <property type="evidence" value="ECO:0007669"/>
    <property type="project" value="TreeGrafter"/>
</dbReference>
<name>A0A2V1ARK6_9ASCO</name>
<dbReference type="EMBL" id="PKFO01000002">
    <property type="protein sequence ID" value="PVH19571.1"/>
    <property type="molecule type" value="Genomic_DNA"/>
</dbReference>
<keyword evidence="7 12" id="KW-0808">Transferase</keyword>
<feature type="transmembrane region" description="Helical" evidence="12">
    <location>
        <begin position="232"/>
        <end position="258"/>
    </location>
</feature>
<comment type="similarity">
    <text evidence="3 12">Belongs to the PIGV family.</text>
</comment>
<dbReference type="UniPathway" id="UPA00196"/>
<comment type="subcellular location">
    <subcellularLocation>
        <location evidence="1 12">Endoplasmic reticulum membrane</location>
        <topology evidence="1 12">Multi-pass membrane protein</topology>
    </subcellularLocation>
</comment>
<feature type="transmembrane region" description="Helical" evidence="12">
    <location>
        <begin position="361"/>
        <end position="378"/>
    </location>
</feature>
<evidence type="ECO:0000256" key="9">
    <source>
        <dbReference type="ARBA" id="ARBA00022824"/>
    </source>
</evidence>
<comment type="pathway">
    <text evidence="2 12">Glycolipid biosynthesis; glycosylphosphatidylinositol-anchor biosynthesis.</text>
</comment>
<dbReference type="GO" id="GO:0004376">
    <property type="term" value="F:GPI mannosyltransferase activity"/>
    <property type="evidence" value="ECO:0007669"/>
    <property type="project" value="InterPro"/>
</dbReference>
<evidence type="ECO:0000256" key="12">
    <source>
        <dbReference type="RuleBase" id="RU363112"/>
    </source>
</evidence>
<evidence type="ECO:0000256" key="8">
    <source>
        <dbReference type="ARBA" id="ARBA00022692"/>
    </source>
</evidence>
<protein>
    <recommendedName>
        <fullName evidence="4 12">GPI mannosyltransferase 2</fullName>
        <ecNumber evidence="12">2.4.1.-</ecNumber>
    </recommendedName>
</protein>
<evidence type="ECO:0000256" key="5">
    <source>
        <dbReference type="ARBA" id="ARBA00022502"/>
    </source>
</evidence>
<proteinExistence type="inferred from homology"/>
<dbReference type="PANTHER" id="PTHR12468:SF2">
    <property type="entry name" value="GPI MANNOSYLTRANSFERASE 2"/>
    <property type="match status" value="1"/>
</dbReference>
<dbReference type="Pfam" id="PF04188">
    <property type="entry name" value="Mannosyl_trans2"/>
    <property type="match status" value="1"/>
</dbReference>
<dbReference type="RefSeq" id="XP_025340511.1">
    <property type="nucleotide sequence ID" value="XM_025487063.1"/>
</dbReference>
<evidence type="ECO:0000256" key="4">
    <source>
        <dbReference type="ARBA" id="ARBA00013795"/>
    </source>
</evidence>
<dbReference type="VEuPathDB" id="FungiDB:CXQ85_003418"/>
<keyword evidence="11 12" id="KW-0472">Membrane</keyword>
<gene>
    <name evidence="13" type="ORF">CXQ85_003418</name>
</gene>
<keyword evidence="6 12" id="KW-0328">Glycosyltransferase</keyword>
<feature type="transmembrane region" description="Helical" evidence="12">
    <location>
        <begin position="415"/>
        <end position="434"/>
    </location>
</feature>
<evidence type="ECO:0000256" key="2">
    <source>
        <dbReference type="ARBA" id="ARBA00004687"/>
    </source>
</evidence>
<evidence type="ECO:0000313" key="14">
    <source>
        <dbReference type="Proteomes" id="UP000244309"/>
    </source>
</evidence>
<dbReference type="GO" id="GO:0006506">
    <property type="term" value="P:GPI anchor biosynthetic process"/>
    <property type="evidence" value="ECO:0007669"/>
    <property type="project" value="UniProtKB-UniPathway"/>
</dbReference>
<sequence length="437" mass="49222">MSLSTRSSPTYNPFMNAIGRLLVAILALKSIHIVIFYLSPTQFDISSAILLKKYESEKHVLATAIHTSISPIDRLIERVVRSILDNIVDRFVIWDTVYFADQFTNGLTYEHQYVFCPLWWRLIKLIPVNGKAVFYSNVICATLLSNICHFGAAVVLYYYTYIVFSQARLFPPQKMAELASLFFVLSPGAAFLTAPYSESIAALFSFTCLALREKALEFSMGAKYNTTSRKVLYLLSGVAAALSFGFRANCLLLGLIYIYDLFGRKTETPLLPLAAGSILGLAFLVSNIYNYVAICLSGDRGEWCSNRIPSLFAYAQGHYWNIGLFKYWTLNNIPNFIFGAPTIGLSAFSIKYFAKEYPVSRILPVSLVNAAFLTALLLSWHVQIVTRIHTFLPMMYWVAAGLWTHNDYPILKKVVFGYFIVWNVVQPALFAAFLPPA</sequence>
<dbReference type="GO" id="GO:0000009">
    <property type="term" value="F:alpha-1,6-mannosyltransferase activity"/>
    <property type="evidence" value="ECO:0007669"/>
    <property type="project" value="InterPro"/>
</dbReference>
<feature type="transmembrane region" description="Helical" evidence="12">
    <location>
        <begin position="132"/>
        <end position="159"/>
    </location>
</feature>
<evidence type="ECO:0000256" key="6">
    <source>
        <dbReference type="ARBA" id="ARBA00022676"/>
    </source>
</evidence>
<dbReference type="AlphaFoldDB" id="A0A2V1ARK6"/>
<keyword evidence="8 12" id="KW-0812">Transmembrane</keyword>
<feature type="transmembrane region" description="Helical" evidence="12">
    <location>
        <begin position="179"/>
        <end position="211"/>
    </location>
</feature>
<dbReference type="OrthoDB" id="10252502at2759"/>
<comment type="caution">
    <text evidence="13">The sequence shown here is derived from an EMBL/GenBank/DDBJ whole genome shotgun (WGS) entry which is preliminary data.</text>
</comment>
<dbReference type="GeneID" id="37008749"/>
<organism evidence="13 14">
    <name type="scientific">Candidozyma haemuli</name>
    <dbReference type="NCBI Taxonomy" id="45357"/>
    <lineage>
        <taxon>Eukaryota</taxon>
        <taxon>Fungi</taxon>
        <taxon>Dikarya</taxon>
        <taxon>Ascomycota</taxon>
        <taxon>Saccharomycotina</taxon>
        <taxon>Pichiomycetes</taxon>
        <taxon>Metschnikowiaceae</taxon>
        <taxon>Candidozyma</taxon>
    </lineage>
</organism>
<dbReference type="InterPro" id="IPR007315">
    <property type="entry name" value="PIG-V/Gpi18"/>
</dbReference>
<keyword evidence="14" id="KW-1185">Reference proteome</keyword>
<keyword evidence="9 12" id="KW-0256">Endoplasmic reticulum</keyword>
<dbReference type="GO" id="GO:0005789">
    <property type="term" value="C:endoplasmic reticulum membrane"/>
    <property type="evidence" value="ECO:0007669"/>
    <property type="project" value="UniProtKB-SubCell"/>
</dbReference>
<evidence type="ECO:0000256" key="1">
    <source>
        <dbReference type="ARBA" id="ARBA00004477"/>
    </source>
</evidence>
<evidence type="ECO:0000313" key="13">
    <source>
        <dbReference type="EMBL" id="PVH19571.1"/>
    </source>
</evidence>
<dbReference type="STRING" id="45357.A0A2V1ARK6"/>
<keyword evidence="10 12" id="KW-1133">Transmembrane helix</keyword>
<evidence type="ECO:0000256" key="11">
    <source>
        <dbReference type="ARBA" id="ARBA00023136"/>
    </source>
</evidence>
<comment type="function">
    <text evidence="12">Mannosyltransferase involved in glycosylphosphatidylinositol-anchor biosynthesis.</text>
</comment>
<dbReference type="Proteomes" id="UP000244309">
    <property type="component" value="Unassembled WGS sequence"/>
</dbReference>
<feature type="transmembrane region" description="Helical" evidence="12">
    <location>
        <begin position="270"/>
        <end position="290"/>
    </location>
</feature>
<reference evidence="13 14" key="1">
    <citation type="submission" date="2017-12" db="EMBL/GenBank/DDBJ databases">
        <title>Genome Sequence of a Multidrug-Resistant Candida haemulonii Isolate from a Patient with Chronic Leg Ulcers in Israel.</title>
        <authorList>
            <person name="Chow N.A."/>
            <person name="Gade L."/>
            <person name="Batra D."/>
            <person name="Rowe L.A."/>
            <person name="Ben-Ami R."/>
            <person name="Loparev V.N."/>
            <person name="Litvintseva A.P."/>
        </authorList>
    </citation>
    <scope>NUCLEOTIDE SEQUENCE [LARGE SCALE GENOMIC DNA]</scope>
    <source>
        <strain evidence="13 14">B11899</strain>
    </source>
</reference>
<evidence type="ECO:0000256" key="7">
    <source>
        <dbReference type="ARBA" id="ARBA00022679"/>
    </source>
</evidence>
<accession>A0A2V1ARK6</accession>
<evidence type="ECO:0000256" key="10">
    <source>
        <dbReference type="ARBA" id="ARBA00022989"/>
    </source>
</evidence>